<keyword evidence="5" id="KW-1185">Reference proteome</keyword>
<feature type="region of interest" description="Disordered" evidence="1">
    <location>
        <begin position="84"/>
        <end position="108"/>
    </location>
</feature>
<comment type="caution">
    <text evidence="4">The sequence shown here is derived from an EMBL/GenBank/DDBJ whole genome shotgun (WGS) entry which is preliminary data.</text>
</comment>
<dbReference type="InterPro" id="IPR037291">
    <property type="entry name" value="DUF4139"/>
</dbReference>
<dbReference type="Pfam" id="PF13600">
    <property type="entry name" value="DUF4140"/>
    <property type="match status" value="1"/>
</dbReference>
<organism evidence="4 5">
    <name type="scientific">Stachybotrys elegans</name>
    <dbReference type="NCBI Taxonomy" id="80388"/>
    <lineage>
        <taxon>Eukaryota</taxon>
        <taxon>Fungi</taxon>
        <taxon>Dikarya</taxon>
        <taxon>Ascomycota</taxon>
        <taxon>Pezizomycotina</taxon>
        <taxon>Sordariomycetes</taxon>
        <taxon>Hypocreomycetidae</taxon>
        <taxon>Hypocreales</taxon>
        <taxon>Stachybotryaceae</taxon>
        <taxon>Stachybotrys</taxon>
    </lineage>
</organism>
<protein>
    <recommendedName>
        <fullName evidence="6">DUF4139 domain-containing protein</fullName>
    </recommendedName>
</protein>
<dbReference type="PANTHER" id="PTHR31005">
    <property type="entry name" value="DUF4139 DOMAIN-CONTAINING PROTEIN"/>
    <property type="match status" value="1"/>
</dbReference>
<dbReference type="EMBL" id="JAGPNK010000003">
    <property type="protein sequence ID" value="KAH7324966.1"/>
    <property type="molecule type" value="Genomic_DNA"/>
</dbReference>
<dbReference type="OrthoDB" id="10068793at2759"/>
<evidence type="ECO:0000313" key="5">
    <source>
        <dbReference type="Proteomes" id="UP000813444"/>
    </source>
</evidence>
<sequence length="805" mass="89263">MDNVNSIEYNIRDLSTRSVTLFPTRAQVFRDIKNVVLKPGSNQVTIRGLSPTVDEDSIKVEGLGAAVITNISVESAPNHEIFSEVYPDSDQEEEDDVEEDDKPKPPKESLKIASLMSRQEELNDKISQNDDAVRSAQERLRILDKFTSTLHSKHVDIATHLKIYEYERARATQGMLDAKAFGRRLFEQYQELSQEIADAEALHKKATRTERKEYEKALREQEREKKRKRHRKEERTQEKQRIKSRRQLFWPKYCYTVRIELEPYHAFSPASSRRGSFSSEKEYVKASQTESGESEAPSETTCHLVLSYVTASAYWSPSYDVQLSTPKASGSLCFDAMLRNSTSETWENCKISLSTSQTMISGLDDTVPELQPWRIKLVGKNSTGDGQDIVTSREEVESRRSFKNLMKPASQPKSRAAMFGIADTNNSAQGLQAAAIGPPVGHGGGPVSSLQLQSHQTQLMLLEQQNKKRLMMARQEQNSMRPPPQQQQMMQAQLQAQAQARAQAQAQTQYPQSMPVPASGPAPTTQNVLQDFDFDTFLHGDGNEPSGGNKAAIPGIEAEPLDFQNSLVEETGFTTSYDLPGLKTLAPMPVPSKQRIARVIFPNVVFSHTLVAKYKPVAYLRARMRNTSSLTLLQGPVGLTLDGGFMGRTMLPRCSAGDFFTLSLGTDPAIKVTYPKPDVRRSTAGLFTKENSSMYVRHIQVHNTRSATGGKPVNLLLLDQIPLSEDERLRVELAVPHGLAVDGSVPAGLPARPDGTDKDWGSAKAGLNKAGEVSWMVSLNAGKAVKLALEYSVSMPVGDVAMQCT</sequence>
<reference evidence="4" key="1">
    <citation type="journal article" date="2021" name="Nat. Commun.">
        <title>Genetic determinants of endophytism in the Arabidopsis root mycobiome.</title>
        <authorList>
            <person name="Mesny F."/>
            <person name="Miyauchi S."/>
            <person name="Thiergart T."/>
            <person name="Pickel B."/>
            <person name="Atanasova L."/>
            <person name="Karlsson M."/>
            <person name="Huettel B."/>
            <person name="Barry K.W."/>
            <person name="Haridas S."/>
            <person name="Chen C."/>
            <person name="Bauer D."/>
            <person name="Andreopoulos W."/>
            <person name="Pangilinan J."/>
            <person name="LaButti K."/>
            <person name="Riley R."/>
            <person name="Lipzen A."/>
            <person name="Clum A."/>
            <person name="Drula E."/>
            <person name="Henrissat B."/>
            <person name="Kohler A."/>
            <person name="Grigoriev I.V."/>
            <person name="Martin F.M."/>
            <person name="Hacquard S."/>
        </authorList>
    </citation>
    <scope>NUCLEOTIDE SEQUENCE</scope>
    <source>
        <strain evidence="4">MPI-CAGE-CH-0235</strain>
    </source>
</reference>
<evidence type="ECO:0000259" key="2">
    <source>
        <dbReference type="Pfam" id="PF13598"/>
    </source>
</evidence>
<feature type="domain" description="DUF4139" evidence="2">
    <location>
        <begin position="305"/>
        <end position="796"/>
    </location>
</feature>
<proteinExistence type="predicted"/>
<feature type="domain" description="DUF4140" evidence="3">
    <location>
        <begin position="19"/>
        <end position="143"/>
    </location>
</feature>
<evidence type="ECO:0000313" key="4">
    <source>
        <dbReference type="EMBL" id="KAH7324966.1"/>
    </source>
</evidence>
<dbReference type="Proteomes" id="UP000813444">
    <property type="component" value="Unassembled WGS sequence"/>
</dbReference>
<dbReference type="PANTHER" id="PTHR31005:SF8">
    <property type="entry name" value="DUF4139 DOMAIN-CONTAINING PROTEIN"/>
    <property type="match status" value="1"/>
</dbReference>
<feature type="compositionally biased region" description="Basic and acidic residues" evidence="1">
    <location>
        <begin position="203"/>
        <end position="224"/>
    </location>
</feature>
<evidence type="ECO:0000259" key="3">
    <source>
        <dbReference type="Pfam" id="PF13600"/>
    </source>
</evidence>
<gene>
    <name evidence="4" type="ORF">B0I35DRAFT_476166</name>
</gene>
<name>A0A8K0T1M8_9HYPO</name>
<evidence type="ECO:0000256" key="1">
    <source>
        <dbReference type="SAM" id="MobiDB-lite"/>
    </source>
</evidence>
<dbReference type="Pfam" id="PF13598">
    <property type="entry name" value="DUF4139"/>
    <property type="match status" value="1"/>
</dbReference>
<accession>A0A8K0T1M8</accession>
<dbReference type="InterPro" id="IPR011935">
    <property type="entry name" value="CHP02231"/>
</dbReference>
<feature type="region of interest" description="Disordered" evidence="1">
    <location>
        <begin position="501"/>
        <end position="523"/>
    </location>
</feature>
<dbReference type="AlphaFoldDB" id="A0A8K0T1M8"/>
<feature type="region of interest" description="Disordered" evidence="1">
    <location>
        <begin position="203"/>
        <end position="241"/>
    </location>
</feature>
<dbReference type="InterPro" id="IPR025554">
    <property type="entry name" value="DUF4140"/>
</dbReference>
<feature type="compositionally biased region" description="Acidic residues" evidence="1">
    <location>
        <begin position="87"/>
        <end position="100"/>
    </location>
</feature>
<evidence type="ECO:0008006" key="6">
    <source>
        <dbReference type="Google" id="ProtNLM"/>
    </source>
</evidence>